<dbReference type="PANTHER" id="PTHR30126:SF94">
    <property type="entry name" value="LYSR FAMILY TRANSCRIPTIONAL REGULATOR"/>
    <property type="match status" value="1"/>
</dbReference>
<evidence type="ECO:0000256" key="2">
    <source>
        <dbReference type="ARBA" id="ARBA00023015"/>
    </source>
</evidence>
<evidence type="ECO:0000256" key="4">
    <source>
        <dbReference type="ARBA" id="ARBA00023163"/>
    </source>
</evidence>
<sequence length="290" mass="32775">MKLTLHQLRTFSAIARFGNLNQASEELCLSKGALSQTLQQLEQQLATELFDRVQRRLKLNSQGRLLLPLAEEMLSRAQEIEQLFGSYEHQPEVLNIGASQTIGNYMLPTLLASQPTLCQAKIQIANTQTLCQQLLRFELDMALVEGQNTHAELQATPWQQDEMILIAAPNHPLLYQGSVSLADLDGQPWVLREAYSGSREQFERHIRPALTNVNQVMEFSSLESIMLAVENGLGLSFISLIAAQARLELGRIARLPYPNHFYRQLSIVQHRHKYASKGMKTLTEHFLNAT</sequence>
<keyword evidence="2" id="KW-0805">Transcription regulation</keyword>
<dbReference type="PANTHER" id="PTHR30126">
    <property type="entry name" value="HTH-TYPE TRANSCRIPTIONAL REGULATOR"/>
    <property type="match status" value="1"/>
</dbReference>
<dbReference type="Proteomes" id="UP000295729">
    <property type="component" value="Unassembled WGS sequence"/>
</dbReference>
<feature type="domain" description="HTH lysR-type" evidence="5">
    <location>
        <begin position="3"/>
        <end position="60"/>
    </location>
</feature>
<dbReference type="AlphaFoldDB" id="A0A4R6XAC4"/>
<reference evidence="6 7" key="1">
    <citation type="submission" date="2019-03" db="EMBL/GenBank/DDBJ databases">
        <title>Genomic Encyclopedia of Type Strains, Phase IV (KMG-IV): sequencing the most valuable type-strain genomes for metagenomic binning, comparative biology and taxonomic classification.</title>
        <authorList>
            <person name="Goeker M."/>
        </authorList>
    </citation>
    <scope>NUCLEOTIDE SEQUENCE [LARGE SCALE GENOMIC DNA]</scope>
    <source>
        <strain evidence="6 7">DSM 5604</strain>
    </source>
</reference>
<dbReference type="Pfam" id="PF00126">
    <property type="entry name" value="HTH_1"/>
    <property type="match status" value="1"/>
</dbReference>
<dbReference type="InterPro" id="IPR000847">
    <property type="entry name" value="LysR_HTH_N"/>
</dbReference>
<proteinExistence type="inferred from homology"/>
<name>A0A4R6XAC4_9GAMM</name>
<comment type="similarity">
    <text evidence="1">Belongs to the LysR transcriptional regulatory family.</text>
</comment>
<accession>A0A4R6XAC4</accession>
<evidence type="ECO:0000313" key="6">
    <source>
        <dbReference type="EMBL" id="TDR13823.1"/>
    </source>
</evidence>
<dbReference type="InterPro" id="IPR036390">
    <property type="entry name" value="WH_DNA-bd_sf"/>
</dbReference>
<evidence type="ECO:0000259" key="5">
    <source>
        <dbReference type="PROSITE" id="PS50931"/>
    </source>
</evidence>
<dbReference type="InterPro" id="IPR005119">
    <property type="entry name" value="LysR_subst-bd"/>
</dbReference>
<dbReference type="RefSeq" id="WP_133560951.1">
    <property type="nucleotide sequence ID" value="NZ_SNZA01000002.1"/>
</dbReference>
<evidence type="ECO:0000256" key="3">
    <source>
        <dbReference type="ARBA" id="ARBA00023125"/>
    </source>
</evidence>
<gene>
    <name evidence="6" type="ORF">C8D85_1354</name>
</gene>
<dbReference type="OrthoDB" id="9808620at2"/>
<dbReference type="CDD" id="cd08420">
    <property type="entry name" value="PBP2_CysL_like"/>
    <property type="match status" value="1"/>
</dbReference>
<organism evidence="6 7">
    <name type="scientific">Marinomonas communis</name>
    <dbReference type="NCBI Taxonomy" id="28254"/>
    <lineage>
        <taxon>Bacteria</taxon>
        <taxon>Pseudomonadati</taxon>
        <taxon>Pseudomonadota</taxon>
        <taxon>Gammaproteobacteria</taxon>
        <taxon>Oceanospirillales</taxon>
        <taxon>Oceanospirillaceae</taxon>
        <taxon>Marinomonas</taxon>
    </lineage>
</organism>
<evidence type="ECO:0000256" key="1">
    <source>
        <dbReference type="ARBA" id="ARBA00009437"/>
    </source>
</evidence>
<dbReference type="PROSITE" id="PS50931">
    <property type="entry name" value="HTH_LYSR"/>
    <property type="match status" value="1"/>
</dbReference>
<keyword evidence="7" id="KW-1185">Reference proteome</keyword>
<dbReference type="GO" id="GO:0000976">
    <property type="term" value="F:transcription cis-regulatory region binding"/>
    <property type="evidence" value="ECO:0007669"/>
    <property type="project" value="TreeGrafter"/>
</dbReference>
<keyword evidence="4" id="KW-0804">Transcription</keyword>
<dbReference type="EMBL" id="SNZA01000002">
    <property type="protein sequence ID" value="TDR13823.1"/>
    <property type="molecule type" value="Genomic_DNA"/>
</dbReference>
<dbReference type="InterPro" id="IPR036388">
    <property type="entry name" value="WH-like_DNA-bd_sf"/>
</dbReference>
<dbReference type="Gene3D" id="1.10.10.10">
    <property type="entry name" value="Winged helix-like DNA-binding domain superfamily/Winged helix DNA-binding domain"/>
    <property type="match status" value="1"/>
</dbReference>
<protein>
    <submittedName>
        <fullName evidence="6">DNA-binding transcriptional LysR family regulator</fullName>
    </submittedName>
</protein>
<keyword evidence="3 6" id="KW-0238">DNA-binding</keyword>
<comment type="caution">
    <text evidence="6">The sequence shown here is derived from an EMBL/GenBank/DDBJ whole genome shotgun (WGS) entry which is preliminary data.</text>
</comment>
<dbReference type="GO" id="GO:0003700">
    <property type="term" value="F:DNA-binding transcription factor activity"/>
    <property type="evidence" value="ECO:0007669"/>
    <property type="project" value="InterPro"/>
</dbReference>
<evidence type="ECO:0000313" key="7">
    <source>
        <dbReference type="Proteomes" id="UP000295729"/>
    </source>
</evidence>
<dbReference type="SUPFAM" id="SSF53850">
    <property type="entry name" value="Periplasmic binding protein-like II"/>
    <property type="match status" value="1"/>
</dbReference>
<dbReference type="Gene3D" id="3.40.190.290">
    <property type="match status" value="1"/>
</dbReference>
<dbReference type="Pfam" id="PF03466">
    <property type="entry name" value="LysR_substrate"/>
    <property type="match status" value="1"/>
</dbReference>
<dbReference type="SUPFAM" id="SSF46785">
    <property type="entry name" value="Winged helix' DNA-binding domain"/>
    <property type="match status" value="1"/>
</dbReference>